<dbReference type="EMBL" id="KE148150">
    <property type="protein sequence ID" value="EPE07573.1"/>
    <property type="molecule type" value="Genomic_DNA"/>
</dbReference>
<accession>S3CM31</accession>
<dbReference type="HOGENOM" id="CLU_1454831_0_0_1"/>
<sequence>MSISCARRSSAVGAVMTNIGLPTDADHAIAEAFVAEQDDGEARVARHKLPSDGGSQARLAHHVDRHGQPVVGQHDVVPYAAEVENGLLVVAVDPGHVLGFAAPGSSVENGRPMDRTSVMQEDEVTMYFTIAQITYVAYFPIVRLSVAMVLLRITKEIMPRICPMVIASMVIVVNYALDCILVDALQ</sequence>
<keyword evidence="1" id="KW-0472">Membrane</keyword>
<evidence type="ECO:0000313" key="2">
    <source>
        <dbReference type="EMBL" id="EPE07573.1"/>
    </source>
</evidence>
<keyword evidence="3" id="KW-1185">Reference proteome</keyword>
<dbReference type="VEuPathDB" id="FungiDB:F503_00295"/>
<protein>
    <submittedName>
        <fullName evidence="2">Integral membrane protein</fullName>
    </submittedName>
</protein>
<reference evidence="2 3" key="1">
    <citation type="journal article" date="2013" name="BMC Genomics">
        <title>The genome and transcriptome of the pine saprophyte Ophiostoma piceae, and a comparison with the bark beetle-associated pine pathogen Grosmannia clavigera.</title>
        <authorList>
            <person name="Haridas S."/>
            <person name="Wang Y."/>
            <person name="Lim L."/>
            <person name="Massoumi Alamouti S."/>
            <person name="Jackman S."/>
            <person name="Docking R."/>
            <person name="Robertson G."/>
            <person name="Birol I."/>
            <person name="Bohlmann J."/>
            <person name="Breuil C."/>
        </authorList>
    </citation>
    <scope>NUCLEOTIDE SEQUENCE [LARGE SCALE GENOMIC DNA]</scope>
    <source>
        <strain evidence="2 3">UAMH 11346</strain>
    </source>
</reference>
<feature type="transmembrane region" description="Helical" evidence="1">
    <location>
        <begin position="165"/>
        <end position="185"/>
    </location>
</feature>
<gene>
    <name evidence="2" type="ORF">F503_00295</name>
</gene>
<proteinExistence type="predicted"/>
<dbReference type="AlphaFoldDB" id="S3CM31"/>
<dbReference type="Proteomes" id="UP000016923">
    <property type="component" value="Unassembled WGS sequence"/>
</dbReference>
<dbReference type="OrthoDB" id="5429740at2759"/>
<keyword evidence="1" id="KW-0812">Transmembrane</keyword>
<organism evidence="2 3">
    <name type="scientific">Ophiostoma piceae (strain UAMH 11346)</name>
    <name type="common">Sap stain fungus</name>
    <dbReference type="NCBI Taxonomy" id="1262450"/>
    <lineage>
        <taxon>Eukaryota</taxon>
        <taxon>Fungi</taxon>
        <taxon>Dikarya</taxon>
        <taxon>Ascomycota</taxon>
        <taxon>Pezizomycotina</taxon>
        <taxon>Sordariomycetes</taxon>
        <taxon>Sordariomycetidae</taxon>
        <taxon>Ophiostomatales</taxon>
        <taxon>Ophiostomataceae</taxon>
        <taxon>Ophiostoma</taxon>
    </lineage>
</organism>
<evidence type="ECO:0000256" key="1">
    <source>
        <dbReference type="SAM" id="Phobius"/>
    </source>
</evidence>
<keyword evidence="1" id="KW-1133">Transmembrane helix</keyword>
<feature type="transmembrane region" description="Helical" evidence="1">
    <location>
        <begin position="135"/>
        <end position="153"/>
    </location>
</feature>
<name>S3CM31_OPHP1</name>
<evidence type="ECO:0000313" key="3">
    <source>
        <dbReference type="Proteomes" id="UP000016923"/>
    </source>
</evidence>